<keyword evidence="1" id="KW-0540">Nuclease</keyword>
<keyword evidence="2" id="KW-0378">Hydrolase</keyword>
<dbReference type="RefSeq" id="WP_270677137.1">
    <property type="nucleotide sequence ID" value="NZ_JAQFWP010000012.1"/>
</dbReference>
<dbReference type="GO" id="GO:0004527">
    <property type="term" value="F:exonuclease activity"/>
    <property type="evidence" value="ECO:0007669"/>
    <property type="project" value="UniProtKB-KW"/>
</dbReference>
<feature type="domain" description="Exonuclease" evidence="4">
    <location>
        <begin position="8"/>
        <end position="187"/>
    </location>
</feature>
<evidence type="ECO:0000256" key="2">
    <source>
        <dbReference type="ARBA" id="ARBA00022801"/>
    </source>
</evidence>
<keyword evidence="3 5" id="KW-0269">Exonuclease</keyword>
<protein>
    <submittedName>
        <fullName evidence="5">Exonuclease domain-containing protein</fullName>
    </submittedName>
</protein>
<keyword evidence="6" id="KW-1185">Reference proteome</keyword>
<dbReference type="PANTHER" id="PTHR30231:SF4">
    <property type="entry name" value="PROTEIN NEN2"/>
    <property type="match status" value="1"/>
</dbReference>
<name>A0ABT4TIQ4_9ACTN</name>
<accession>A0ABT4TIQ4</accession>
<evidence type="ECO:0000313" key="5">
    <source>
        <dbReference type="EMBL" id="MDA2804573.1"/>
    </source>
</evidence>
<evidence type="ECO:0000313" key="6">
    <source>
        <dbReference type="Proteomes" id="UP001165685"/>
    </source>
</evidence>
<dbReference type="PANTHER" id="PTHR30231">
    <property type="entry name" value="DNA POLYMERASE III SUBUNIT EPSILON"/>
    <property type="match status" value="1"/>
</dbReference>
<dbReference type="Gene3D" id="3.30.420.10">
    <property type="entry name" value="Ribonuclease H-like superfamily/Ribonuclease H"/>
    <property type="match status" value="1"/>
</dbReference>
<evidence type="ECO:0000256" key="1">
    <source>
        <dbReference type="ARBA" id="ARBA00022722"/>
    </source>
</evidence>
<dbReference type="SMART" id="SM00479">
    <property type="entry name" value="EXOIII"/>
    <property type="match status" value="1"/>
</dbReference>
<dbReference type="InterPro" id="IPR036397">
    <property type="entry name" value="RNaseH_sf"/>
</dbReference>
<proteinExistence type="predicted"/>
<reference evidence="5" key="1">
    <citation type="submission" date="2023-01" db="EMBL/GenBank/DDBJ databases">
        <title>Draft genome sequence of Nocardiopsis sp. LSu2-4 isolated from halophytes.</title>
        <authorList>
            <person name="Duangmal K."/>
            <person name="Chantavorakit T."/>
        </authorList>
    </citation>
    <scope>NUCLEOTIDE SEQUENCE</scope>
    <source>
        <strain evidence="5">LSu2-4</strain>
    </source>
</reference>
<dbReference type="InterPro" id="IPR013520">
    <property type="entry name" value="Ribonucl_H"/>
</dbReference>
<evidence type="ECO:0000256" key="3">
    <source>
        <dbReference type="ARBA" id="ARBA00022839"/>
    </source>
</evidence>
<organism evidence="5 6">
    <name type="scientific">Nocardiopsis suaedae</name>
    <dbReference type="NCBI Taxonomy" id="3018444"/>
    <lineage>
        <taxon>Bacteria</taxon>
        <taxon>Bacillati</taxon>
        <taxon>Actinomycetota</taxon>
        <taxon>Actinomycetes</taxon>
        <taxon>Streptosporangiales</taxon>
        <taxon>Nocardiopsidaceae</taxon>
        <taxon>Nocardiopsis</taxon>
    </lineage>
</organism>
<dbReference type="InterPro" id="IPR012337">
    <property type="entry name" value="RNaseH-like_sf"/>
</dbReference>
<dbReference type="Proteomes" id="UP001165685">
    <property type="component" value="Unassembled WGS sequence"/>
</dbReference>
<dbReference type="NCBIfam" id="NF005927">
    <property type="entry name" value="PRK07942.1"/>
    <property type="match status" value="1"/>
</dbReference>
<dbReference type="SUPFAM" id="SSF53098">
    <property type="entry name" value="Ribonuclease H-like"/>
    <property type="match status" value="1"/>
</dbReference>
<gene>
    <name evidence="5" type="ORF">O4U47_08620</name>
</gene>
<dbReference type="Pfam" id="PF00929">
    <property type="entry name" value="RNase_T"/>
    <property type="match status" value="1"/>
</dbReference>
<evidence type="ECO:0000259" key="4">
    <source>
        <dbReference type="SMART" id="SM00479"/>
    </source>
</evidence>
<comment type="caution">
    <text evidence="5">The sequence shown here is derived from an EMBL/GenBank/DDBJ whole genome shotgun (WGS) entry which is preliminary data.</text>
</comment>
<dbReference type="CDD" id="cd06127">
    <property type="entry name" value="DEDDh"/>
    <property type="match status" value="1"/>
</dbReference>
<sequence length="236" mass="25878">MSDWHLNPMLAFDTESTGVDFDTDRIVTAALVRIDPAAGTAETTTWLADPGIEIPQGATDVHGITTEYARQHGRPAHDVVDEVAQQIGAAVADGVPLVAFNAAYDCTLLDRELARHRIGVDFGGKLRVIDPHVLDKEVDRYRRGSRRLVDVCAHYNIALSQESAHGCEADALAAARLAWRLGATQPRLAAMSVDELHDAQRTWRAEQAASLEAYLRRTNPREVVERAWPIIPATSV</sequence>
<dbReference type="EMBL" id="JAQFWP010000012">
    <property type="protein sequence ID" value="MDA2804573.1"/>
    <property type="molecule type" value="Genomic_DNA"/>
</dbReference>